<evidence type="ECO:0000256" key="1">
    <source>
        <dbReference type="SAM" id="SignalP"/>
    </source>
</evidence>
<dbReference type="EMBL" id="NAJO01000009">
    <property type="protein sequence ID" value="OQO09950.1"/>
    <property type="molecule type" value="Genomic_DNA"/>
</dbReference>
<dbReference type="Pfam" id="PF09362">
    <property type="entry name" value="DUF1996"/>
    <property type="match status" value="1"/>
</dbReference>
<name>A0A1V8TF01_9PEZI</name>
<dbReference type="InterPro" id="IPR018535">
    <property type="entry name" value="DUF1996"/>
</dbReference>
<evidence type="ECO:0000313" key="4">
    <source>
        <dbReference type="Proteomes" id="UP000192596"/>
    </source>
</evidence>
<evidence type="ECO:0000313" key="3">
    <source>
        <dbReference type="EMBL" id="OQO09950.1"/>
    </source>
</evidence>
<dbReference type="PANTHER" id="PTHR43662">
    <property type="match status" value="1"/>
</dbReference>
<dbReference type="PROSITE" id="PS51212">
    <property type="entry name" value="WSC"/>
    <property type="match status" value="1"/>
</dbReference>
<dbReference type="Proteomes" id="UP000192596">
    <property type="component" value="Unassembled WGS sequence"/>
</dbReference>
<organism evidence="3 4">
    <name type="scientific">Cryoendolithus antarcticus</name>
    <dbReference type="NCBI Taxonomy" id="1507870"/>
    <lineage>
        <taxon>Eukaryota</taxon>
        <taxon>Fungi</taxon>
        <taxon>Dikarya</taxon>
        <taxon>Ascomycota</taxon>
        <taxon>Pezizomycotina</taxon>
        <taxon>Dothideomycetes</taxon>
        <taxon>Dothideomycetidae</taxon>
        <taxon>Cladosporiales</taxon>
        <taxon>Cladosporiaceae</taxon>
        <taxon>Cryoendolithus</taxon>
    </lineage>
</organism>
<dbReference type="Pfam" id="PF01822">
    <property type="entry name" value="WSC"/>
    <property type="match status" value="1"/>
</dbReference>
<protein>
    <recommendedName>
        <fullName evidence="2">WSC domain-containing protein</fullName>
    </recommendedName>
</protein>
<dbReference type="InterPro" id="IPR002889">
    <property type="entry name" value="WSC_carb-bd"/>
</dbReference>
<comment type="caution">
    <text evidence="3">The sequence shown here is derived from an EMBL/GenBank/DDBJ whole genome shotgun (WGS) entry which is preliminary data.</text>
</comment>
<proteinExistence type="predicted"/>
<gene>
    <name evidence="3" type="ORF">B0A48_04305</name>
</gene>
<keyword evidence="4" id="KW-1185">Reference proteome</keyword>
<keyword evidence="1" id="KW-0732">Signal</keyword>
<dbReference type="OrthoDB" id="74764at2759"/>
<dbReference type="SMART" id="SM00321">
    <property type="entry name" value="WSC"/>
    <property type="match status" value="1"/>
</dbReference>
<accession>A0A1V8TF01</accession>
<dbReference type="PANTHER" id="PTHR43662:SF3">
    <property type="entry name" value="DOMAIN PROTEIN, PUTATIVE (AFU_ORTHOLOGUE AFUA_6G11970)-RELATED"/>
    <property type="match status" value="1"/>
</dbReference>
<dbReference type="InParanoid" id="A0A1V8TF01"/>
<dbReference type="STRING" id="1507870.A0A1V8TF01"/>
<reference evidence="4" key="1">
    <citation type="submission" date="2017-03" db="EMBL/GenBank/DDBJ databases">
        <title>Genomes of endolithic fungi from Antarctica.</title>
        <authorList>
            <person name="Coleine C."/>
            <person name="Masonjones S."/>
            <person name="Stajich J.E."/>
        </authorList>
    </citation>
    <scope>NUCLEOTIDE SEQUENCE [LARGE SCALE GENOMIC DNA]</scope>
    <source>
        <strain evidence="4">CCFEE 5527</strain>
    </source>
</reference>
<feature type="domain" description="WSC" evidence="2">
    <location>
        <begin position="371"/>
        <end position="467"/>
    </location>
</feature>
<feature type="chain" id="PRO_5012506310" description="WSC domain-containing protein" evidence="1">
    <location>
        <begin position="19"/>
        <end position="509"/>
    </location>
</feature>
<dbReference type="AlphaFoldDB" id="A0A1V8TF01"/>
<feature type="signal peptide" evidence="1">
    <location>
        <begin position="1"/>
        <end position="18"/>
    </location>
</feature>
<evidence type="ECO:0000259" key="2">
    <source>
        <dbReference type="PROSITE" id="PS51212"/>
    </source>
</evidence>
<sequence length="509" mass="55034">MSTAVLAAFALLTGLSDAFWRMPCGARLALERADPIVNPGAVAGHVHTISGGNGFGFSMDYDQARKSSCSSCPIKQDLSNYWTPKLYYMAENGTFEDIPQAGEYNGNTGGMTVYYQQRPGTKNKTLEAFPPGFRMLAGNPFQRNYTGLQAAPGNAVSFVCLDYSGTSKQYNEIPNVNCPDGLRAQIYFPSCWNGENDSPDHTSHMAYPSGHYDNGDCPTSHNRHLVSIFYEVIYSVDQFKDRWYGNSHPFVFAQGDRTGYGFHGDFVNGWNQEYLQKAVDTCTNDSGNMEDCHVFDNGLFTADEQQACKVPPSVNAAGTSSLEQVTGSLEALPGCNPPTSGPELAVPVANCPKASIGQPASYFTDVTASLDWYYAGCASDNYYTRTFTGASQSSDTMTVATCVNFCKSKGYSLAGLEWSRECYCDNKYSSDDRKPKTGVIGNCGMKCSGDAEEYCGAGSALSVYAACTGSTCKNVQYGVVGNSTSTAESKMKTKRHLGVHRHGLLHSGA</sequence>